<dbReference type="AlphaFoldDB" id="A0A195DZ37"/>
<accession>A0A195DZ37</accession>
<dbReference type="EMBL" id="KQ980044">
    <property type="protein sequence ID" value="KYN18091.1"/>
    <property type="molecule type" value="Genomic_DNA"/>
</dbReference>
<organism evidence="1 2">
    <name type="scientific">Trachymyrmex cornetzi</name>
    <dbReference type="NCBI Taxonomy" id="471704"/>
    <lineage>
        <taxon>Eukaryota</taxon>
        <taxon>Metazoa</taxon>
        <taxon>Ecdysozoa</taxon>
        <taxon>Arthropoda</taxon>
        <taxon>Hexapoda</taxon>
        <taxon>Insecta</taxon>
        <taxon>Pterygota</taxon>
        <taxon>Neoptera</taxon>
        <taxon>Endopterygota</taxon>
        <taxon>Hymenoptera</taxon>
        <taxon>Apocrita</taxon>
        <taxon>Aculeata</taxon>
        <taxon>Formicoidea</taxon>
        <taxon>Formicidae</taxon>
        <taxon>Myrmicinae</taxon>
        <taxon>Trachymyrmex</taxon>
    </lineage>
</organism>
<keyword evidence="2" id="KW-1185">Reference proteome</keyword>
<evidence type="ECO:0000313" key="1">
    <source>
        <dbReference type="EMBL" id="KYN18091.1"/>
    </source>
</evidence>
<name>A0A195DZ37_9HYME</name>
<gene>
    <name evidence="1" type="ORF">ALC57_09599</name>
</gene>
<proteinExistence type="predicted"/>
<sequence>MPPTTPTDPAMCSLCPRSKKAHHPKKLVRFDSIVDTFSISDSNATTNERVSATIFYLVSFSRSKWMFAILLCFNDATKSVTRHMNIFFYQDILKIIEYHINYIKKSVKVNFRTRHIFCVNNR</sequence>
<protein>
    <submittedName>
        <fullName evidence="1">Uncharacterized protein</fullName>
    </submittedName>
</protein>
<dbReference type="Proteomes" id="UP000078492">
    <property type="component" value="Unassembled WGS sequence"/>
</dbReference>
<reference evidence="1 2" key="1">
    <citation type="submission" date="2015-09" db="EMBL/GenBank/DDBJ databases">
        <title>Trachymyrmex cornetzi WGS genome.</title>
        <authorList>
            <person name="Nygaard S."/>
            <person name="Hu H."/>
            <person name="Boomsma J."/>
            <person name="Zhang G."/>
        </authorList>
    </citation>
    <scope>NUCLEOTIDE SEQUENCE [LARGE SCALE GENOMIC DNA]</scope>
    <source>
        <strain evidence="1">Tcor2-1</strain>
        <tissue evidence="1">Whole body</tissue>
    </source>
</reference>
<evidence type="ECO:0000313" key="2">
    <source>
        <dbReference type="Proteomes" id="UP000078492"/>
    </source>
</evidence>